<reference evidence="3 4" key="1">
    <citation type="submission" date="2023-01" db="EMBL/GenBank/DDBJ databases">
        <authorList>
            <person name="Whitehead M."/>
        </authorList>
    </citation>
    <scope>NUCLEOTIDE SEQUENCE [LARGE SCALE GENOMIC DNA]</scope>
</reference>
<accession>A0AAV0VFY5</accession>
<comment type="caution">
    <text evidence="3">The sequence shown here is derived from an EMBL/GenBank/DDBJ whole genome shotgun (WGS) entry which is preliminary data.</text>
</comment>
<evidence type="ECO:0000256" key="1">
    <source>
        <dbReference type="SAM" id="Phobius"/>
    </source>
</evidence>
<dbReference type="PANTHER" id="PTHR22625:SF4">
    <property type="entry name" value="PLEXIN-C1"/>
    <property type="match status" value="1"/>
</dbReference>
<proteinExistence type="predicted"/>
<dbReference type="InterPro" id="IPR002909">
    <property type="entry name" value="IPT_dom"/>
</dbReference>
<dbReference type="GO" id="GO:0002116">
    <property type="term" value="C:semaphorin receptor complex"/>
    <property type="evidence" value="ECO:0007669"/>
    <property type="project" value="TreeGrafter"/>
</dbReference>
<name>A0AAV0VFY5_9HEMI</name>
<organism evidence="3 4">
    <name type="scientific">Macrosiphum euphorbiae</name>
    <name type="common">potato aphid</name>
    <dbReference type="NCBI Taxonomy" id="13131"/>
    <lineage>
        <taxon>Eukaryota</taxon>
        <taxon>Metazoa</taxon>
        <taxon>Ecdysozoa</taxon>
        <taxon>Arthropoda</taxon>
        <taxon>Hexapoda</taxon>
        <taxon>Insecta</taxon>
        <taxon>Pterygota</taxon>
        <taxon>Neoptera</taxon>
        <taxon>Paraneoptera</taxon>
        <taxon>Hemiptera</taxon>
        <taxon>Sternorrhyncha</taxon>
        <taxon>Aphidomorpha</taxon>
        <taxon>Aphidoidea</taxon>
        <taxon>Aphididae</taxon>
        <taxon>Macrosiphini</taxon>
        <taxon>Macrosiphum</taxon>
    </lineage>
</organism>
<dbReference type="Proteomes" id="UP001160148">
    <property type="component" value="Unassembled WGS sequence"/>
</dbReference>
<dbReference type="Pfam" id="PF01833">
    <property type="entry name" value="TIG"/>
    <property type="match status" value="1"/>
</dbReference>
<protein>
    <recommendedName>
        <fullName evidence="2">IPT/TIG domain-containing protein</fullName>
    </recommendedName>
</protein>
<dbReference type="SUPFAM" id="SSF81296">
    <property type="entry name" value="E set domains"/>
    <property type="match status" value="1"/>
</dbReference>
<feature type="domain" description="IPT/TIG" evidence="2">
    <location>
        <begin position="272"/>
        <end position="336"/>
    </location>
</feature>
<keyword evidence="4" id="KW-1185">Reference proteome</keyword>
<dbReference type="InterPro" id="IPR013783">
    <property type="entry name" value="Ig-like_fold"/>
</dbReference>
<dbReference type="AlphaFoldDB" id="A0AAV0VFY5"/>
<evidence type="ECO:0000313" key="4">
    <source>
        <dbReference type="Proteomes" id="UP001160148"/>
    </source>
</evidence>
<gene>
    <name evidence="3" type="ORF">MEUPH1_LOCUS429</name>
</gene>
<dbReference type="GO" id="GO:0007162">
    <property type="term" value="P:negative regulation of cell adhesion"/>
    <property type="evidence" value="ECO:0007669"/>
    <property type="project" value="TreeGrafter"/>
</dbReference>
<keyword evidence="1" id="KW-0812">Transmembrane</keyword>
<dbReference type="EMBL" id="CARXXK010000001">
    <property type="protein sequence ID" value="CAI6343116.1"/>
    <property type="molecule type" value="Genomic_DNA"/>
</dbReference>
<dbReference type="InterPro" id="IPR014756">
    <property type="entry name" value="Ig_E-set"/>
</dbReference>
<evidence type="ECO:0000313" key="3">
    <source>
        <dbReference type="EMBL" id="CAI6343116.1"/>
    </source>
</evidence>
<keyword evidence="1" id="KW-0472">Membrane</keyword>
<dbReference type="InterPro" id="IPR031148">
    <property type="entry name" value="Plexin"/>
</dbReference>
<dbReference type="GO" id="GO:0048468">
    <property type="term" value="P:cell development"/>
    <property type="evidence" value="ECO:0007669"/>
    <property type="project" value="UniProtKB-ARBA"/>
</dbReference>
<dbReference type="GO" id="GO:0050772">
    <property type="term" value="P:positive regulation of axonogenesis"/>
    <property type="evidence" value="ECO:0007669"/>
    <property type="project" value="TreeGrafter"/>
</dbReference>
<dbReference type="GO" id="GO:0030334">
    <property type="term" value="P:regulation of cell migration"/>
    <property type="evidence" value="ECO:0007669"/>
    <property type="project" value="TreeGrafter"/>
</dbReference>
<dbReference type="GO" id="GO:0008360">
    <property type="term" value="P:regulation of cell shape"/>
    <property type="evidence" value="ECO:0007669"/>
    <property type="project" value="TreeGrafter"/>
</dbReference>
<dbReference type="Gene3D" id="2.60.40.10">
    <property type="entry name" value="Immunoglobulins"/>
    <property type="match status" value="1"/>
</dbReference>
<evidence type="ECO:0000259" key="2">
    <source>
        <dbReference type="Pfam" id="PF01833"/>
    </source>
</evidence>
<sequence>MNSVMADCRKYSKNKYFMNHNSKNGYLLLIIIYTMALIFESHGTTLGMELNNANCLDALTCTKCTIKTQCAWSLEHQLCVDNTQFNLSNLTIFSKEKCPRFSVVTKYKYNNTINHLDYIVKVSNDHVNFMNYLKTSKIFFCNSTKIDVYTKTITSDEIICSANILTIYFKSKSVQSFTAFIYIQFNKVLLRLDNVADHYVTFYEHECAEGKKDENCAACTWEDHGFAHYIRLCSSGNSCEGRNELYLFHNDIGESYYSHTRKVEDQCAEINVTAVDPLSGTTAGGTTITITVKNHLIFADNRTVIVTVAGMLCAKPWTSGPETITCSTTPPPKDTYEVPSGPVLIKYTSHERELIIESSQIFQYYVDNITGGASRPVMNGGIYYIIIMIQFAFFAFYTEML</sequence>
<dbReference type="GO" id="GO:0005886">
    <property type="term" value="C:plasma membrane"/>
    <property type="evidence" value="ECO:0007669"/>
    <property type="project" value="TreeGrafter"/>
</dbReference>
<keyword evidence="1" id="KW-1133">Transmembrane helix</keyword>
<feature type="transmembrane region" description="Helical" evidence="1">
    <location>
        <begin position="381"/>
        <end position="398"/>
    </location>
</feature>
<dbReference type="GO" id="GO:0048731">
    <property type="term" value="P:system development"/>
    <property type="evidence" value="ECO:0007669"/>
    <property type="project" value="UniProtKB-ARBA"/>
</dbReference>
<dbReference type="PANTHER" id="PTHR22625">
    <property type="entry name" value="PLEXIN"/>
    <property type="match status" value="1"/>
</dbReference>
<dbReference type="GO" id="GO:0017154">
    <property type="term" value="F:semaphorin receptor activity"/>
    <property type="evidence" value="ECO:0007669"/>
    <property type="project" value="InterPro"/>
</dbReference>